<comment type="caution">
    <text evidence="1">The sequence shown here is derived from an EMBL/GenBank/DDBJ whole genome shotgun (WGS) entry which is preliminary data.</text>
</comment>
<evidence type="ECO:0000313" key="2">
    <source>
        <dbReference type="Proteomes" id="UP001430953"/>
    </source>
</evidence>
<accession>A0AAW2EU79</accession>
<dbReference type="EMBL" id="JADYXP020000017">
    <property type="protein sequence ID" value="KAL0107293.1"/>
    <property type="molecule type" value="Genomic_DNA"/>
</dbReference>
<dbReference type="Proteomes" id="UP001430953">
    <property type="component" value="Unassembled WGS sequence"/>
</dbReference>
<organism evidence="1 2">
    <name type="scientific">Cardiocondyla obscurior</name>
    <dbReference type="NCBI Taxonomy" id="286306"/>
    <lineage>
        <taxon>Eukaryota</taxon>
        <taxon>Metazoa</taxon>
        <taxon>Ecdysozoa</taxon>
        <taxon>Arthropoda</taxon>
        <taxon>Hexapoda</taxon>
        <taxon>Insecta</taxon>
        <taxon>Pterygota</taxon>
        <taxon>Neoptera</taxon>
        <taxon>Endopterygota</taxon>
        <taxon>Hymenoptera</taxon>
        <taxon>Apocrita</taxon>
        <taxon>Aculeata</taxon>
        <taxon>Formicoidea</taxon>
        <taxon>Formicidae</taxon>
        <taxon>Myrmicinae</taxon>
        <taxon>Cardiocondyla</taxon>
    </lineage>
</organism>
<name>A0AAW2EU79_9HYME</name>
<protein>
    <submittedName>
        <fullName evidence="1">Uncharacterized protein</fullName>
    </submittedName>
</protein>
<reference evidence="1 2" key="1">
    <citation type="submission" date="2023-03" db="EMBL/GenBank/DDBJ databases">
        <title>High recombination rates correlate with genetic variation in Cardiocondyla obscurior ants.</title>
        <authorList>
            <person name="Errbii M."/>
        </authorList>
    </citation>
    <scope>NUCLEOTIDE SEQUENCE [LARGE SCALE GENOMIC DNA]</scope>
    <source>
        <strain evidence="1">Alpha-2009</strain>
        <tissue evidence="1">Whole body</tissue>
    </source>
</reference>
<dbReference type="AlphaFoldDB" id="A0AAW2EU79"/>
<proteinExistence type="predicted"/>
<keyword evidence="2" id="KW-1185">Reference proteome</keyword>
<gene>
    <name evidence="1" type="ORF">PUN28_015670</name>
</gene>
<evidence type="ECO:0000313" key="1">
    <source>
        <dbReference type="EMBL" id="KAL0107293.1"/>
    </source>
</evidence>
<sequence>MHSILPATCRCTEREHCGISRSIDCGIFSLSLLFVRELFSVSPTSIVRCRQSVISRSICDACSRIQCPPRSRTRRVARKKKNFLSS</sequence>